<dbReference type="Proteomes" id="UP000789342">
    <property type="component" value="Unassembled WGS sequence"/>
</dbReference>
<dbReference type="OrthoDB" id="2327512at2759"/>
<evidence type="ECO:0000313" key="3">
    <source>
        <dbReference type="Proteomes" id="UP000789342"/>
    </source>
</evidence>
<gene>
    <name evidence="2" type="ORF">AMORRO_LOCUS10510</name>
</gene>
<sequence length="145" mass="16716">MPAFVIPQLRPDISRVHTYPLSSSLPNTISSSTNTLSPNMLSPQQQASKRRRRDTFVERLLKDPILQTMADIGKQEDTIKPLPAPQRARSRTINFNEHQNQHYDDDYDYNDNATLLHANLKNYLEADNEDSNNAEPRRTIKTLQK</sequence>
<accession>A0A9N9E879</accession>
<evidence type="ECO:0000313" key="2">
    <source>
        <dbReference type="EMBL" id="CAG8663542.1"/>
    </source>
</evidence>
<feature type="region of interest" description="Disordered" evidence="1">
    <location>
        <begin position="30"/>
        <end position="54"/>
    </location>
</feature>
<reference evidence="2" key="1">
    <citation type="submission" date="2021-06" db="EMBL/GenBank/DDBJ databases">
        <authorList>
            <person name="Kallberg Y."/>
            <person name="Tangrot J."/>
            <person name="Rosling A."/>
        </authorList>
    </citation>
    <scope>NUCLEOTIDE SEQUENCE</scope>
    <source>
        <strain evidence="2">CL551</strain>
    </source>
</reference>
<protein>
    <submittedName>
        <fullName evidence="2">9198_t:CDS:1</fullName>
    </submittedName>
</protein>
<comment type="caution">
    <text evidence="2">The sequence shown here is derived from an EMBL/GenBank/DDBJ whole genome shotgun (WGS) entry which is preliminary data.</text>
</comment>
<evidence type="ECO:0000256" key="1">
    <source>
        <dbReference type="SAM" id="MobiDB-lite"/>
    </source>
</evidence>
<keyword evidence="3" id="KW-1185">Reference proteome</keyword>
<name>A0A9N9E879_9GLOM</name>
<feature type="region of interest" description="Disordered" evidence="1">
    <location>
        <begin position="71"/>
        <end position="108"/>
    </location>
</feature>
<organism evidence="2 3">
    <name type="scientific">Acaulospora morrowiae</name>
    <dbReference type="NCBI Taxonomy" id="94023"/>
    <lineage>
        <taxon>Eukaryota</taxon>
        <taxon>Fungi</taxon>
        <taxon>Fungi incertae sedis</taxon>
        <taxon>Mucoromycota</taxon>
        <taxon>Glomeromycotina</taxon>
        <taxon>Glomeromycetes</taxon>
        <taxon>Diversisporales</taxon>
        <taxon>Acaulosporaceae</taxon>
        <taxon>Acaulospora</taxon>
    </lineage>
</organism>
<dbReference type="AlphaFoldDB" id="A0A9N9E879"/>
<feature type="region of interest" description="Disordered" evidence="1">
    <location>
        <begin position="126"/>
        <end position="145"/>
    </location>
</feature>
<proteinExistence type="predicted"/>
<feature type="compositionally biased region" description="Low complexity" evidence="1">
    <location>
        <begin position="30"/>
        <end position="39"/>
    </location>
</feature>
<dbReference type="EMBL" id="CAJVPV010011693">
    <property type="protein sequence ID" value="CAG8663542.1"/>
    <property type="molecule type" value="Genomic_DNA"/>
</dbReference>